<protein>
    <submittedName>
        <fullName evidence="8">Nicotinic acetylcholine receptor subunit alpha 10</fullName>
    </submittedName>
</protein>
<feature type="domain" description="Neurotransmitter-gated ion-channel ligand-binding" evidence="6">
    <location>
        <begin position="4"/>
        <end position="117"/>
    </location>
</feature>
<dbReference type="Gene3D" id="2.70.170.10">
    <property type="entry name" value="Neurotransmitter-gated ion-channel ligand-binding domain"/>
    <property type="match status" value="1"/>
</dbReference>
<name>A0A3R7MKI6_PENVA</name>
<keyword evidence="4 5" id="KW-0472">Membrane</keyword>
<dbReference type="InterPro" id="IPR006201">
    <property type="entry name" value="Neur_channel"/>
</dbReference>
<dbReference type="GO" id="GO:0005230">
    <property type="term" value="F:extracellular ligand-gated monoatomic ion channel activity"/>
    <property type="evidence" value="ECO:0007669"/>
    <property type="project" value="InterPro"/>
</dbReference>
<evidence type="ECO:0000259" key="6">
    <source>
        <dbReference type="Pfam" id="PF02931"/>
    </source>
</evidence>
<dbReference type="GO" id="GO:0016020">
    <property type="term" value="C:membrane"/>
    <property type="evidence" value="ECO:0007669"/>
    <property type="project" value="UniProtKB-SubCell"/>
</dbReference>
<dbReference type="InterPro" id="IPR038050">
    <property type="entry name" value="Neuro_actylchol_rec"/>
</dbReference>
<feature type="transmembrane region" description="Helical" evidence="5">
    <location>
        <begin position="151"/>
        <end position="169"/>
    </location>
</feature>
<dbReference type="STRING" id="6689.A0A3R7MKI6"/>
<dbReference type="AlphaFoldDB" id="A0A3R7MKI6"/>
<feature type="transmembrane region" description="Helical" evidence="5">
    <location>
        <begin position="121"/>
        <end position="144"/>
    </location>
</feature>
<evidence type="ECO:0000256" key="4">
    <source>
        <dbReference type="ARBA" id="ARBA00023136"/>
    </source>
</evidence>
<evidence type="ECO:0000256" key="1">
    <source>
        <dbReference type="ARBA" id="ARBA00004141"/>
    </source>
</evidence>
<dbReference type="Pfam" id="PF02931">
    <property type="entry name" value="Neur_chan_LBD"/>
    <property type="match status" value="1"/>
</dbReference>
<dbReference type="CDD" id="cd19051">
    <property type="entry name" value="LGIC_TM_cation"/>
    <property type="match status" value="1"/>
</dbReference>
<organism evidence="8 9">
    <name type="scientific">Penaeus vannamei</name>
    <name type="common">Whiteleg shrimp</name>
    <name type="synonym">Litopenaeus vannamei</name>
    <dbReference type="NCBI Taxonomy" id="6689"/>
    <lineage>
        <taxon>Eukaryota</taxon>
        <taxon>Metazoa</taxon>
        <taxon>Ecdysozoa</taxon>
        <taxon>Arthropoda</taxon>
        <taxon>Crustacea</taxon>
        <taxon>Multicrustacea</taxon>
        <taxon>Malacostraca</taxon>
        <taxon>Eumalacostraca</taxon>
        <taxon>Eucarida</taxon>
        <taxon>Decapoda</taxon>
        <taxon>Dendrobranchiata</taxon>
        <taxon>Penaeoidea</taxon>
        <taxon>Penaeidae</taxon>
        <taxon>Penaeus</taxon>
    </lineage>
</organism>
<keyword evidence="3 5" id="KW-1133">Transmembrane helix</keyword>
<evidence type="ECO:0000259" key="7">
    <source>
        <dbReference type="Pfam" id="PF02932"/>
    </source>
</evidence>
<keyword evidence="9" id="KW-1185">Reference proteome</keyword>
<reference evidence="8 9" key="1">
    <citation type="submission" date="2018-04" db="EMBL/GenBank/DDBJ databases">
        <authorList>
            <person name="Zhang X."/>
            <person name="Yuan J."/>
            <person name="Li F."/>
            <person name="Xiang J."/>
        </authorList>
    </citation>
    <scope>NUCLEOTIDE SEQUENCE [LARGE SCALE GENOMIC DNA]</scope>
    <source>
        <tissue evidence="8">Muscle</tissue>
    </source>
</reference>
<dbReference type="InterPro" id="IPR006202">
    <property type="entry name" value="Neur_chan_lig-bd"/>
</dbReference>
<evidence type="ECO:0000256" key="2">
    <source>
        <dbReference type="ARBA" id="ARBA00022692"/>
    </source>
</evidence>
<gene>
    <name evidence="8" type="ORF">C7M84_002168</name>
</gene>
<feature type="transmembrane region" description="Helical" evidence="5">
    <location>
        <begin position="257"/>
        <end position="281"/>
    </location>
</feature>
<dbReference type="PANTHER" id="PTHR18945">
    <property type="entry name" value="NEUROTRANSMITTER GATED ION CHANNEL"/>
    <property type="match status" value="1"/>
</dbReference>
<keyword evidence="2 5" id="KW-0812">Transmembrane</keyword>
<sequence length="287" mass="31491">MPESNLPLVVTPSGKITHIPSINFKFYCLMDLTYWPHDAHECTLKVGSWAHHGHLLDIGVNSTGLETDFNAHTLANGNDITTEDWRISDLAIRRISTTYSCCPEPYVSVTITLLATRTAPAFAWIVKTPVICMSLLTLVVFLLPPAAGEKVVFGGLCLVLNVLFLDYSANVIGHAPSHTPLIIQLVCQQMVLVMISVVLSAVVMRMARGPHSSGLPTFLKRPALLLTSRRKPEDELELGDDGSSEMRRRESGEACEWLLLAAVVDRLALLLYAAVCVISLIRFSSVL</sequence>
<comment type="caution">
    <text evidence="8">The sequence shown here is derived from an EMBL/GenBank/DDBJ whole genome shotgun (WGS) entry which is preliminary data.</text>
</comment>
<dbReference type="SUPFAM" id="SSF63712">
    <property type="entry name" value="Nicotinic receptor ligand binding domain-like"/>
    <property type="match status" value="1"/>
</dbReference>
<dbReference type="SUPFAM" id="SSF90112">
    <property type="entry name" value="Neurotransmitter-gated ion-channel transmembrane pore"/>
    <property type="match status" value="1"/>
</dbReference>
<evidence type="ECO:0000313" key="9">
    <source>
        <dbReference type="Proteomes" id="UP000283509"/>
    </source>
</evidence>
<evidence type="ECO:0000313" key="8">
    <source>
        <dbReference type="EMBL" id="ROT79150.1"/>
    </source>
</evidence>
<accession>A0A3R7MKI6</accession>
<evidence type="ECO:0000256" key="5">
    <source>
        <dbReference type="SAM" id="Phobius"/>
    </source>
</evidence>
<dbReference type="OrthoDB" id="6355445at2759"/>
<dbReference type="InterPro" id="IPR036719">
    <property type="entry name" value="Neuro-gated_channel_TM_sf"/>
</dbReference>
<evidence type="ECO:0000256" key="3">
    <source>
        <dbReference type="ARBA" id="ARBA00022989"/>
    </source>
</evidence>
<comment type="subcellular location">
    <subcellularLocation>
        <location evidence="1">Membrane</location>
        <topology evidence="1">Multi-pass membrane protein</topology>
    </subcellularLocation>
</comment>
<dbReference type="Pfam" id="PF02932">
    <property type="entry name" value="Neur_chan_memb"/>
    <property type="match status" value="1"/>
</dbReference>
<dbReference type="Proteomes" id="UP000283509">
    <property type="component" value="Unassembled WGS sequence"/>
</dbReference>
<dbReference type="InterPro" id="IPR036734">
    <property type="entry name" value="Neur_chan_lig-bd_sf"/>
</dbReference>
<dbReference type="EMBL" id="QCYY01001287">
    <property type="protein sequence ID" value="ROT79150.1"/>
    <property type="molecule type" value="Genomic_DNA"/>
</dbReference>
<dbReference type="Gene3D" id="1.20.58.390">
    <property type="entry name" value="Neurotransmitter-gated ion-channel transmembrane domain"/>
    <property type="match status" value="1"/>
</dbReference>
<keyword evidence="8" id="KW-0675">Receptor</keyword>
<reference evidence="8 9" key="2">
    <citation type="submission" date="2019-01" db="EMBL/GenBank/DDBJ databases">
        <title>The decoding of complex shrimp genome reveals the adaptation for benthos swimmer, frequently molting mechanism and breeding impact on genome.</title>
        <authorList>
            <person name="Sun Y."/>
            <person name="Gao Y."/>
            <person name="Yu Y."/>
        </authorList>
    </citation>
    <scope>NUCLEOTIDE SEQUENCE [LARGE SCALE GENOMIC DNA]</scope>
    <source>
        <tissue evidence="8">Muscle</tissue>
    </source>
</reference>
<dbReference type="InterPro" id="IPR006029">
    <property type="entry name" value="Neurotrans-gated_channel_TM"/>
</dbReference>
<feature type="domain" description="Neurotransmitter-gated ion-channel transmembrane" evidence="7">
    <location>
        <begin position="128"/>
        <end position="219"/>
    </location>
</feature>
<proteinExistence type="predicted"/>
<dbReference type="GO" id="GO:0004888">
    <property type="term" value="F:transmembrane signaling receptor activity"/>
    <property type="evidence" value="ECO:0007669"/>
    <property type="project" value="InterPro"/>
</dbReference>
<feature type="transmembrane region" description="Helical" evidence="5">
    <location>
        <begin position="181"/>
        <end position="203"/>
    </location>
</feature>